<evidence type="ECO:0000256" key="3">
    <source>
        <dbReference type="ARBA" id="ARBA00005119"/>
    </source>
</evidence>
<dbReference type="EMBL" id="CAJFCJ010000011">
    <property type="protein sequence ID" value="CAD5119882.1"/>
    <property type="molecule type" value="Genomic_DNA"/>
</dbReference>
<evidence type="ECO:0000256" key="1">
    <source>
        <dbReference type="ARBA" id="ARBA00001946"/>
    </source>
</evidence>
<evidence type="ECO:0000256" key="12">
    <source>
        <dbReference type="ARBA" id="ARBA00022842"/>
    </source>
</evidence>
<evidence type="ECO:0000256" key="19">
    <source>
        <dbReference type="ARBA" id="ARBA00031502"/>
    </source>
</evidence>
<keyword evidence="10 20" id="KW-0548">Nucleotidyltransferase</keyword>
<dbReference type="InterPro" id="IPR015222">
    <property type="entry name" value="Tam41"/>
</dbReference>
<evidence type="ECO:0000313" key="21">
    <source>
        <dbReference type="EMBL" id="CAD5119882.1"/>
    </source>
</evidence>
<evidence type="ECO:0000256" key="16">
    <source>
        <dbReference type="ARBA" id="ARBA00023209"/>
    </source>
</evidence>
<evidence type="ECO:0000256" key="10">
    <source>
        <dbReference type="ARBA" id="ARBA00022695"/>
    </source>
</evidence>
<name>A0A7I8VUA3_9ANNE</name>
<evidence type="ECO:0000313" key="22">
    <source>
        <dbReference type="Proteomes" id="UP000549394"/>
    </source>
</evidence>
<keyword evidence="16 20" id="KW-0594">Phospholipid biosynthesis</keyword>
<keyword evidence="12 20" id="KW-0460">Magnesium</keyword>
<keyword evidence="8 20" id="KW-0444">Lipid biosynthesis</keyword>
<keyword evidence="13 20" id="KW-0443">Lipid metabolism</keyword>
<dbReference type="Pfam" id="PF09139">
    <property type="entry name" value="Tam41_Mmp37"/>
    <property type="match status" value="1"/>
</dbReference>
<evidence type="ECO:0000256" key="9">
    <source>
        <dbReference type="ARBA" id="ARBA00022679"/>
    </source>
</evidence>
<evidence type="ECO:0000256" key="17">
    <source>
        <dbReference type="ARBA" id="ARBA00023264"/>
    </source>
</evidence>
<protein>
    <recommendedName>
        <fullName evidence="7 20">Phosphatidate cytidylyltransferase, mitochondrial</fullName>
        <ecNumber evidence="6 20">2.7.7.41</ecNumber>
    </recommendedName>
    <alternativeName>
        <fullName evidence="18 20">CDP-diacylglycerol synthase</fullName>
    </alternativeName>
    <alternativeName>
        <fullName evidence="19 20">Mitochondrial translocator assembly and maintenance protein 41 homolog</fullName>
    </alternativeName>
</protein>
<comment type="catalytic activity">
    <reaction evidence="20">
        <text>a 1,2-diacyl-sn-glycero-3-phosphate + CTP + H(+) = a CDP-1,2-diacyl-sn-glycerol + diphosphate</text>
        <dbReference type="Rhea" id="RHEA:16229"/>
        <dbReference type="ChEBI" id="CHEBI:15378"/>
        <dbReference type="ChEBI" id="CHEBI:33019"/>
        <dbReference type="ChEBI" id="CHEBI:37563"/>
        <dbReference type="ChEBI" id="CHEBI:58332"/>
        <dbReference type="ChEBI" id="CHEBI:58608"/>
        <dbReference type="EC" id="2.7.7.41"/>
    </reaction>
</comment>
<keyword evidence="22" id="KW-1185">Reference proteome</keyword>
<comment type="subcellular location">
    <subcellularLocation>
        <location evidence="2 20">Mitochondrion inner membrane</location>
        <topology evidence="2 20">Peripheral membrane protein</topology>
        <orientation evidence="2 20">Matrix side</orientation>
    </subcellularLocation>
</comment>
<evidence type="ECO:0000256" key="18">
    <source>
        <dbReference type="ARBA" id="ARBA00029893"/>
    </source>
</evidence>
<keyword evidence="14 20" id="KW-0496">Mitochondrion</keyword>
<dbReference type="PANTHER" id="PTHR13619">
    <property type="entry name" value="PHOSPHATIDATE CYTIDYLYLTRANSFERASE, MITOCHONDRIAL"/>
    <property type="match status" value="1"/>
</dbReference>
<comment type="caution">
    <text evidence="21">The sequence shown here is derived from an EMBL/GenBank/DDBJ whole genome shotgun (WGS) entry which is preliminary data.</text>
</comment>
<keyword evidence="11 20" id="KW-0999">Mitochondrion inner membrane</keyword>
<keyword evidence="15 20" id="KW-0472">Membrane</keyword>
<accession>A0A7I8VUA3</accession>
<keyword evidence="9 20" id="KW-0808">Transferase</keyword>
<comment type="similarity">
    <text evidence="5 20">Belongs to the TAM41 family.</text>
</comment>
<comment type="cofactor">
    <cofactor evidence="1 20">
        <name>Mg(2+)</name>
        <dbReference type="ChEBI" id="CHEBI:18420"/>
    </cofactor>
</comment>
<evidence type="ECO:0000256" key="14">
    <source>
        <dbReference type="ARBA" id="ARBA00023128"/>
    </source>
</evidence>
<comment type="pathway">
    <text evidence="4">Lipid metabolism.</text>
</comment>
<reference evidence="21 22" key="1">
    <citation type="submission" date="2020-08" db="EMBL/GenBank/DDBJ databases">
        <authorList>
            <person name="Hejnol A."/>
        </authorList>
    </citation>
    <scope>NUCLEOTIDE SEQUENCE [LARGE SCALE GENOMIC DNA]</scope>
</reference>
<evidence type="ECO:0000256" key="15">
    <source>
        <dbReference type="ARBA" id="ARBA00023136"/>
    </source>
</evidence>
<evidence type="ECO:0000256" key="7">
    <source>
        <dbReference type="ARBA" id="ARBA00018337"/>
    </source>
</evidence>
<dbReference type="OrthoDB" id="341477at2759"/>
<dbReference type="Proteomes" id="UP000549394">
    <property type="component" value="Unassembled WGS sequence"/>
</dbReference>
<gene>
    <name evidence="21" type="ORF">DGYR_LOCUS8061</name>
</gene>
<evidence type="ECO:0000256" key="6">
    <source>
        <dbReference type="ARBA" id="ARBA00012487"/>
    </source>
</evidence>
<comment type="pathway">
    <text evidence="3 20">Phospholipid metabolism; CDP-diacylglycerol biosynthesis; CDP-diacylglycerol from sn-glycerol 3-phosphate: step 3/3.</text>
</comment>
<dbReference type="PIRSF" id="PIRSF028840">
    <property type="entry name" value="Mmp37"/>
    <property type="match status" value="1"/>
</dbReference>
<comment type="function">
    <text evidence="20">Catalyzes the conversion of phosphatidic acid (PA) to CDP-diacylglycerol (CDP-DAG), an essential intermediate in the synthesis of phosphatidylglycerol, cardiolipin and phosphatidylinositol.</text>
</comment>
<dbReference type="GO" id="GO:0005743">
    <property type="term" value="C:mitochondrial inner membrane"/>
    <property type="evidence" value="ECO:0007669"/>
    <property type="project" value="UniProtKB-SubCell"/>
</dbReference>
<dbReference type="UniPathway" id="UPA00557">
    <property type="reaction ID" value="UER00614"/>
</dbReference>
<evidence type="ECO:0000256" key="5">
    <source>
        <dbReference type="ARBA" id="ARBA00005458"/>
    </source>
</evidence>
<evidence type="ECO:0000256" key="11">
    <source>
        <dbReference type="ARBA" id="ARBA00022792"/>
    </source>
</evidence>
<keyword evidence="17 20" id="KW-1208">Phospholipid metabolism</keyword>
<evidence type="ECO:0000256" key="2">
    <source>
        <dbReference type="ARBA" id="ARBA00004443"/>
    </source>
</evidence>
<evidence type="ECO:0000256" key="4">
    <source>
        <dbReference type="ARBA" id="ARBA00005189"/>
    </source>
</evidence>
<evidence type="ECO:0000256" key="20">
    <source>
        <dbReference type="PIRNR" id="PIRNR028840"/>
    </source>
</evidence>
<evidence type="ECO:0000256" key="13">
    <source>
        <dbReference type="ARBA" id="ARBA00023098"/>
    </source>
</evidence>
<organism evidence="21 22">
    <name type="scientific">Dimorphilus gyrociliatus</name>
    <dbReference type="NCBI Taxonomy" id="2664684"/>
    <lineage>
        <taxon>Eukaryota</taxon>
        <taxon>Metazoa</taxon>
        <taxon>Spiralia</taxon>
        <taxon>Lophotrochozoa</taxon>
        <taxon>Annelida</taxon>
        <taxon>Polychaeta</taxon>
        <taxon>Polychaeta incertae sedis</taxon>
        <taxon>Dinophilidae</taxon>
        <taxon>Dimorphilus</taxon>
    </lineage>
</organism>
<dbReference type="EC" id="2.7.7.41" evidence="6 20"/>
<dbReference type="GO" id="GO:0032049">
    <property type="term" value="P:cardiolipin biosynthetic process"/>
    <property type="evidence" value="ECO:0007669"/>
    <property type="project" value="UniProtKB-UniRule"/>
</dbReference>
<dbReference type="GO" id="GO:0004605">
    <property type="term" value="F:phosphatidate cytidylyltransferase activity"/>
    <property type="evidence" value="ECO:0007669"/>
    <property type="project" value="UniProtKB-UniRule"/>
</dbReference>
<proteinExistence type="inferred from homology"/>
<sequence length="329" mass="37814">MSSVKLLCEKVLPRFSQRHINLAFAYGSGVFQQNNQAPLSQQMLDIILIVSDAKAFHKENLDRNRKDYSFLKYFGADKISHIQQNYGAKVFFNTLVPIGNKRMIKYGIIQTDDLLRDLFDWETLYIAGRLHKPVLMLNDPEDYIEEALKSNLKSALNSATLLLPRIFDEITLYKTIASLSYTGDFRMVVGEDRDKIENIVRPNFVHFQKLYQNLIEKDDNLNLSNGMIEQNLESSVVCNRLISLPRKLARTLVLKDGKRQVNKDIEDIMCDLMYGYEIESEVRSAVKKIVSRTSSSQSVKGIFSAGMLKSLKYSGKKLNKWLKSIYRSS</sequence>
<dbReference type="PANTHER" id="PTHR13619:SF0">
    <property type="entry name" value="PHOSPHATIDATE CYTIDYLYLTRANSFERASE, MITOCHONDRIAL"/>
    <property type="match status" value="1"/>
</dbReference>
<evidence type="ECO:0000256" key="8">
    <source>
        <dbReference type="ARBA" id="ARBA00022516"/>
    </source>
</evidence>
<dbReference type="GO" id="GO:0016024">
    <property type="term" value="P:CDP-diacylglycerol biosynthetic process"/>
    <property type="evidence" value="ECO:0007669"/>
    <property type="project" value="UniProtKB-UniRule"/>
</dbReference>
<dbReference type="AlphaFoldDB" id="A0A7I8VUA3"/>